<feature type="chain" id="PRO_5045669843" description="Glycine zipper 2TM domain-containing protein" evidence="1">
    <location>
        <begin position="20"/>
        <end position="136"/>
    </location>
</feature>
<proteinExistence type="predicted"/>
<keyword evidence="3" id="KW-1185">Reference proteome</keyword>
<evidence type="ECO:0000313" key="2">
    <source>
        <dbReference type="EMBL" id="GLX85982.1"/>
    </source>
</evidence>
<reference evidence="2 3" key="1">
    <citation type="submission" date="2023-03" db="EMBL/GenBank/DDBJ databases">
        <title>Thalassotalea loyana LMG 22536T draft genome sequence.</title>
        <authorList>
            <person name="Sawabe T."/>
        </authorList>
    </citation>
    <scope>NUCLEOTIDE SEQUENCE [LARGE SCALE GENOMIC DNA]</scope>
    <source>
        <strain evidence="2 3">LMG 22536</strain>
    </source>
</reference>
<keyword evidence="1" id="KW-0732">Signal</keyword>
<name>A0ABQ6HH13_9GAMM</name>
<comment type="caution">
    <text evidence="2">The sequence shown here is derived from an EMBL/GenBank/DDBJ whole genome shotgun (WGS) entry which is preliminary data.</text>
</comment>
<dbReference type="Proteomes" id="UP001157134">
    <property type="component" value="Unassembled WGS sequence"/>
</dbReference>
<protein>
    <recommendedName>
        <fullName evidence="4">Glycine zipper 2TM domain-containing protein</fullName>
    </recommendedName>
</protein>
<sequence length="136" mass="14228">MKRFIITLTAILLSTSAIAASTVQEGVIEQSDAISTKAGKDGKPLLGAAIGVGIGSAFGDGSGNDAAKVVGGLMGARRAASKKQQTVYGWRYIIKINDRLQAIDVWCDKPQAQCPGYAQGEEVYIINGNELAAKTK</sequence>
<organism evidence="2 3">
    <name type="scientific">Thalassotalea loyana</name>
    <dbReference type="NCBI Taxonomy" id="280483"/>
    <lineage>
        <taxon>Bacteria</taxon>
        <taxon>Pseudomonadati</taxon>
        <taxon>Pseudomonadota</taxon>
        <taxon>Gammaproteobacteria</taxon>
        <taxon>Alteromonadales</taxon>
        <taxon>Colwelliaceae</taxon>
        <taxon>Thalassotalea</taxon>
    </lineage>
</organism>
<feature type="signal peptide" evidence="1">
    <location>
        <begin position="1"/>
        <end position="19"/>
    </location>
</feature>
<dbReference type="EMBL" id="BSSV01000004">
    <property type="protein sequence ID" value="GLX85982.1"/>
    <property type="molecule type" value="Genomic_DNA"/>
</dbReference>
<accession>A0ABQ6HH13</accession>
<evidence type="ECO:0000313" key="3">
    <source>
        <dbReference type="Proteomes" id="UP001157134"/>
    </source>
</evidence>
<dbReference type="RefSeq" id="WP_284298559.1">
    <property type="nucleotide sequence ID" value="NZ_BSSV01000004.1"/>
</dbReference>
<evidence type="ECO:0008006" key="4">
    <source>
        <dbReference type="Google" id="ProtNLM"/>
    </source>
</evidence>
<gene>
    <name evidence="2" type="ORF">tloyanaT_22340</name>
</gene>
<evidence type="ECO:0000256" key="1">
    <source>
        <dbReference type="SAM" id="SignalP"/>
    </source>
</evidence>